<evidence type="ECO:0000259" key="1">
    <source>
        <dbReference type="Pfam" id="PF03190"/>
    </source>
</evidence>
<dbReference type="CDD" id="cd02955">
    <property type="entry name" value="SSP411"/>
    <property type="match status" value="1"/>
</dbReference>
<evidence type="ECO:0000313" key="3">
    <source>
        <dbReference type="Proteomes" id="UP000749311"/>
    </source>
</evidence>
<organism evidence="2 3">
    <name type="scientific">Brooklawnia cerclae</name>
    <dbReference type="NCBI Taxonomy" id="349934"/>
    <lineage>
        <taxon>Bacteria</taxon>
        <taxon>Bacillati</taxon>
        <taxon>Actinomycetota</taxon>
        <taxon>Actinomycetes</taxon>
        <taxon>Propionibacteriales</taxon>
        <taxon>Propionibacteriaceae</taxon>
        <taxon>Brooklawnia</taxon>
    </lineage>
</organism>
<dbReference type="InterPro" id="IPR004879">
    <property type="entry name" value="Ssp411-like_TRX"/>
</dbReference>
<evidence type="ECO:0000313" key="2">
    <source>
        <dbReference type="EMBL" id="NIH57747.1"/>
    </source>
</evidence>
<comment type="caution">
    <text evidence="2">The sequence shown here is derived from an EMBL/GenBank/DDBJ whole genome shotgun (WGS) entry which is preliminary data.</text>
</comment>
<dbReference type="Proteomes" id="UP000749311">
    <property type="component" value="Unassembled WGS sequence"/>
</dbReference>
<dbReference type="InterPro" id="IPR024705">
    <property type="entry name" value="Ssp411"/>
</dbReference>
<keyword evidence="3" id="KW-1185">Reference proteome</keyword>
<dbReference type="InterPro" id="IPR036249">
    <property type="entry name" value="Thioredoxin-like_sf"/>
</dbReference>
<dbReference type="InterPro" id="IPR008928">
    <property type="entry name" value="6-hairpin_glycosidase_sf"/>
</dbReference>
<dbReference type="PIRSF" id="PIRSF006402">
    <property type="entry name" value="UCP006402_thioredoxin"/>
    <property type="match status" value="1"/>
</dbReference>
<dbReference type="Gene3D" id="3.40.30.10">
    <property type="entry name" value="Glutaredoxin"/>
    <property type="match status" value="1"/>
</dbReference>
<proteinExistence type="predicted"/>
<dbReference type="Gene3D" id="1.50.10.10">
    <property type="match status" value="1"/>
</dbReference>
<dbReference type="SUPFAM" id="SSF48208">
    <property type="entry name" value="Six-hairpin glycosidases"/>
    <property type="match status" value="1"/>
</dbReference>
<dbReference type="InterPro" id="IPR012341">
    <property type="entry name" value="6hp_glycosidase-like_sf"/>
</dbReference>
<protein>
    <recommendedName>
        <fullName evidence="1">Spermatogenesis-associated protein 20-like TRX domain-containing protein</fullName>
    </recommendedName>
</protein>
<name>A0ABX0SH72_9ACTN</name>
<sequence length="690" mass="75144">MPNRLAAATSPYLRQHADNPVDWWPWGAEAFEEARRRDVPVLVSIGYSSCHWCHVMARESFSDPAVGALMNDGFVAIKVDREERPDVDQVFMRATQALTGQGGWPNTVFCTPDGRPFFAGTYFPPQPTGGLPSFRQLLEVLAEAWRDRRDEVVSSARTIVERMAEAGRPASVPVPEADLVPHRLLTVVHTQFDPGHGGFGHAPRFPQATLLDALLVRTDPLANDRALFTLESMARGGIHDQVGGGFHRYAVDDGWEVPHFEKMLYDNALLLGTYTRGWLHAVPGDGTEQRELFERVVRGIVGWLEADMLLPRGGFAAGLDADSADDQGRHEEGAYYLWTPAQFDEYLGRDSRFAQGVFHVTYGGNLPMGAHAPTDGTGRSTLQFHGAPHPGRVANVLAVLRAIRGRRPRPARDEKVVAGWNGLLVDSLAVAALVFGERAWLDLATRAGEYLWDAHWDEEHRVLARTTLDGVRGPDGVTADYAAAALGFVRLAGAWGDPVWLRRAETVVDRAVELFADAGGGFFDAGASRELFDRPRQLDDESTPSATSLMVMALRAVSRLADRPDLAERADAAAATLRPVLAAEPRFAGWALADLLSEWEAGRGAGPAEVVVVADEPDPLSELTRAAWRLAPWGSVVVTGRPGTDGFGELFAGREPLEGSATAFVCHGHTCEAPITDWGELRSALRGTTV</sequence>
<dbReference type="PANTHER" id="PTHR42899:SF1">
    <property type="entry name" value="SPERMATOGENESIS-ASSOCIATED PROTEIN 20"/>
    <property type="match status" value="1"/>
</dbReference>
<dbReference type="SUPFAM" id="SSF52833">
    <property type="entry name" value="Thioredoxin-like"/>
    <property type="match status" value="1"/>
</dbReference>
<accession>A0ABX0SH72</accession>
<dbReference type="PANTHER" id="PTHR42899">
    <property type="entry name" value="SPERMATOGENESIS-ASSOCIATED PROTEIN 20"/>
    <property type="match status" value="1"/>
</dbReference>
<gene>
    <name evidence="2" type="ORF">FB473_002392</name>
</gene>
<dbReference type="Pfam" id="PF03190">
    <property type="entry name" value="Thioredox_DsbH"/>
    <property type="match status" value="1"/>
</dbReference>
<dbReference type="EMBL" id="JAAMOZ010000001">
    <property type="protein sequence ID" value="NIH57747.1"/>
    <property type="molecule type" value="Genomic_DNA"/>
</dbReference>
<dbReference type="RefSeq" id="WP_167167960.1">
    <property type="nucleotide sequence ID" value="NZ_BAAAOO010000007.1"/>
</dbReference>
<feature type="domain" description="Spermatogenesis-associated protein 20-like TRX" evidence="1">
    <location>
        <begin position="3"/>
        <end position="163"/>
    </location>
</feature>
<reference evidence="2 3" key="1">
    <citation type="submission" date="2020-02" db="EMBL/GenBank/DDBJ databases">
        <title>Sequencing the genomes of 1000 actinobacteria strains.</title>
        <authorList>
            <person name="Klenk H.-P."/>
        </authorList>
    </citation>
    <scope>NUCLEOTIDE SEQUENCE [LARGE SCALE GENOMIC DNA]</scope>
    <source>
        <strain evidence="2 3">DSM 19609</strain>
    </source>
</reference>